<evidence type="ECO:0000259" key="2">
    <source>
        <dbReference type="Pfam" id="PF07331"/>
    </source>
</evidence>
<protein>
    <submittedName>
        <fullName evidence="3">Putative tricarboxylic transport membrane protein</fullName>
    </submittedName>
</protein>
<dbReference type="AlphaFoldDB" id="A0A4R8M3F4"/>
<feature type="transmembrane region" description="Helical" evidence="1">
    <location>
        <begin position="84"/>
        <end position="117"/>
    </location>
</feature>
<dbReference type="RefSeq" id="WP_133957928.1">
    <property type="nucleotide sequence ID" value="NZ_SORI01000012.1"/>
</dbReference>
<dbReference type="EMBL" id="SORI01000012">
    <property type="protein sequence ID" value="TDY59534.1"/>
    <property type="molecule type" value="Genomic_DNA"/>
</dbReference>
<feature type="transmembrane region" description="Helical" evidence="1">
    <location>
        <begin position="9"/>
        <end position="30"/>
    </location>
</feature>
<keyword evidence="4" id="KW-1185">Reference proteome</keyword>
<dbReference type="Pfam" id="PF07331">
    <property type="entry name" value="TctB"/>
    <property type="match status" value="1"/>
</dbReference>
<evidence type="ECO:0000256" key="1">
    <source>
        <dbReference type="SAM" id="Phobius"/>
    </source>
</evidence>
<evidence type="ECO:0000313" key="3">
    <source>
        <dbReference type="EMBL" id="TDY59534.1"/>
    </source>
</evidence>
<organism evidence="3 4">
    <name type="scientific">Aminivibrio pyruvatiphilus</name>
    <dbReference type="NCBI Taxonomy" id="1005740"/>
    <lineage>
        <taxon>Bacteria</taxon>
        <taxon>Thermotogati</taxon>
        <taxon>Synergistota</taxon>
        <taxon>Synergistia</taxon>
        <taxon>Synergistales</taxon>
        <taxon>Aminobacteriaceae</taxon>
        <taxon>Aminivibrio</taxon>
    </lineage>
</organism>
<evidence type="ECO:0000313" key="4">
    <source>
        <dbReference type="Proteomes" id="UP000295066"/>
    </source>
</evidence>
<keyword evidence="1" id="KW-0812">Transmembrane</keyword>
<reference evidence="3 4" key="1">
    <citation type="submission" date="2019-03" db="EMBL/GenBank/DDBJ databases">
        <title>Genomic Encyclopedia of Type Strains, Phase IV (KMG-IV): sequencing the most valuable type-strain genomes for metagenomic binning, comparative biology and taxonomic classification.</title>
        <authorList>
            <person name="Goeker M."/>
        </authorList>
    </citation>
    <scope>NUCLEOTIDE SEQUENCE [LARGE SCALE GENOMIC DNA]</scope>
    <source>
        <strain evidence="3 4">DSM 25964</strain>
    </source>
</reference>
<proteinExistence type="predicted"/>
<dbReference type="OrthoDB" id="5519430at2"/>
<name>A0A4R8M3F4_9BACT</name>
<dbReference type="InterPro" id="IPR009936">
    <property type="entry name" value="DUF1468"/>
</dbReference>
<sequence length="159" mass="17568">MTITVKSKVVLNILWILIAAGFWWTSIPYSEARTFDPIGPHIFPQLMSGVIILCSLGNLAVLYRHPKPGVAEAAPETFEPSNALKMFLVLVVSGLYIWLMPLAGYLIATVFLLFLLIAVQGEVGLKVNILVSCGFALVLYLLFSKVLHILLPHGFLEFI</sequence>
<keyword evidence="1" id="KW-1133">Transmembrane helix</keyword>
<comment type="caution">
    <text evidence="3">The sequence shown here is derived from an EMBL/GenBank/DDBJ whole genome shotgun (WGS) entry which is preliminary data.</text>
</comment>
<keyword evidence="1" id="KW-0472">Membrane</keyword>
<gene>
    <name evidence="3" type="ORF">C8D99_11242</name>
</gene>
<dbReference type="Proteomes" id="UP000295066">
    <property type="component" value="Unassembled WGS sequence"/>
</dbReference>
<feature type="domain" description="DUF1468" evidence="2">
    <location>
        <begin position="13"/>
        <end position="152"/>
    </location>
</feature>
<accession>A0A4R8M3F4</accession>
<feature type="transmembrane region" description="Helical" evidence="1">
    <location>
        <begin position="123"/>
        <end position="143"/>
    </location>
</feature>